<dbReference type="PANTHER" id="PTHR34722">
    <property type="entry name" value="HOMOLOG OF ODR-2 (TWO)-RELATED"/>
    <property type="match status" value="1"/>
</dbReference>
<reference evidence="2 4" key="1">
    <citation type="journal article" date="2014" name="Nat. Genet.">
        <title>Genome and transcriptome of the porcine whipworm Trichuris suis.</title>
        <authorList>
            <person name="Jex A.R."/>
            <person name="Nejsum P."/>
            <person name="Schwarz E.M."/>
            <person name="Hu L."/>
            <person name="Young N.D."/>
            <person name="Hall R.S."/>
            <person name="Korhonen P.K."/>
            <person name="Liao S."/>
            <person name="Thamsborg S."/>
            <person name="Xia J."/>
            <person name="Xu P."/>
            <person name="Wang S."/>
            <person name="Scheerlinck J.P."/>
            <person name="Hofmann A."/>
            <person name="Sternberg P.W."/>
            <person name="Wang J."/>
            <person name="Gasser R.B."/>
        </authorList>
    </citation>
    <scope>NUCLEOTIDE SEQUENCE [LARGE SCALE GENOMIC DNA]</scope>
    <source>
        <strain evidence="3">DCEP-RM93F</strain>
        <strain evidence="2">DCEP-RM93M</strain>
    </source>
</reference>
<dbReference type="GO" id="GO:0043025">
    <property type="term" value="C:neuronal cell body"/>
    <property type="evidence" value="ECO:0007669"/>
    <property type="project" value="TreeGrafter"/>
</dbReference>
<dbReference type="Proteomes" id="UP000030758">
    <property type="component" value="Unassembled WGS sequence"/>
</dbReference>
<gene>
    <name evidence="2" type="ORF">M513_11543</name>
    <name evidence="3" type="ORF">M514_11543</name>
</gene>
<feature type="chain" id="PRO_5010405173" description="DAN domain-containing protein" evidence="1">
    <location>
        <begin position="29"/>
        <end position="117"/>
    </location>
</feature>
<dbReference type="InterPro" id="IPR010558">
    <property type="entry name" value="Ly-6-related"/>
</dbReference>
<name>A0A085LRI3_9BILA</name>
<evidence type="ECO:0000313" key="3">
    <source>
        <dbReference type="EMBL" id="KFD64970.1"/>
    </source>
</evidence>
<evidence type="ECO:0008006" key="5">
    <source>
        <dbReference type="Google" id="ProtNLM"/>
    </source>
</evidence>
<dbReference type="Pfam" id="PF06579">
    <property type="entry name" value="Ly-6_related"/>
    <property type="match status" value="1"/>
</dbReference>
<dbReference type="GO" id="GO:0030424">
    <property type="term" value="C:axon"/>
    <property type="evidence" value="ECO:0007669"/>
    <property type="project" value="TreeGrafter"/>
</dbReference>
<sequence>MAALCERRRVEQALWYCCLLLTHRLALARSNAAPARRGSFWTPMKDDDDWHTLSGRLCFSCASENYKSHWDIFKRSINRPSNFTVLCRQPRHAPFLALDSCSGPCVTIIEDDYIFGK</sequence>
<dbReference type="EMBL" id="KL363321">
    <property type="protein sequence ID" value="KFD47579.1"/>
    <property type="molecule type" value="Genomic_DNA"/>
</dbReference>
<organism evidence="2 4">
    <name type="scientific">Trichuris suis</name>
    <name type="common">pig whipworm</name>
    <dbReference type="NCBI Taxonomy" id="68888"/>
    <lineage>
        <taxon>Eukaryota</taxon>
        <taxon>Metazoa</taxon>
        <taxon>Ecdysozoa</taxon>
        <taxon>Nematoda</taxon>
        <taxon>Enoplea</taxon>
        <taxon>Dorylaimia</taxon>
        <taxon>Trichinellida</taxon>
        <taxon>Trichuridae</taxon>
        <taxon>Trichuris</taxon>
    </lineage>
</organism>
<keyword evidence="4" id="KW-1185">Reference proteome</keyword>
<dbReference type="EMBL" id="KL367546">
    <property type="protein sequence ID" value="KFD64970.1"/>
    <property type="molecule type" value="Genomic_DNA"/>
</dbReference>
<feature type="signal peptide" evidence="1">
    <location>
        <begin position="1"/>
        <end position="28"/>
    </location>
</feature>
<evidence type="ECO:0000256" key="1">
    <source>
        <dbReference type="SAM" id="SignalP"/>
    </source>
</evidence>
<keyword evidence="1" id="KW-0732">Signal</keyword>
<protein>
    <recommendedName>
        <fullName evidence="5">DAN domain-containing protein</fullName>
    </recommendedName>
</protein>
<dbReference type="OrthoDB" id="10273219at2759"/>
<dbReference type="Proteomes" id="UP000030764">
    <property type="component" value="Unassembled WGS sequence"/>
</dbReference>
<proteinExistence type="predicted"/>
<evidence type="ECO:0000313" key="4">
    <source>
        <dbReference type="Proteomes" id="UP000030764"/>
    </source>
</evidence>
<evidence type="ECO:0000313" key="2">
    <source>
        <dbReference type="EMBL" id="KFD47579.1"/>
    </source>
</evidence>
<dbReference type="GO" id="GO:0042048">
    <property type="term" value="P:olfactory behavior"/>
    <property type="evidence" value="ECO:0007669"/>
    <property type="project" value="TreeGrafter"/>
</dbReference>
<dbReference type="AlphaFoldDB" id="A0A085LRI3"/>
<accession>A0A085LRI3</accession>
<dbReference type="GO" id="GO:1990834">
    <property type="term" value="P:response to odorant"/>
    <property type="evidence" value="ECO:0007669"/>
    <property type="project" value="TreeGrafter"/>
</dbReference>